<dbReference type="CDD" id="cd00130">
    <property type="entry name" value="PAS"/>
    <property type="match status" value="1"/>
</dbReference>
<dbReference type="Pfam" id="PF00563">
    <property type="entry name" value="EAL"/>
    <property type="match status" value="1"/>
</dbReference>
<accession>A0A543LIH9</accession>
<feature type="domain" description="EAL" evidence="4">
    <location>
        <begin position="515"/>
        <end position="768"/>
    </location>
</feature>
<dbReference type="InterPro" id="IPR000014">
    <property type="entry name" value="PAS"/>
</dbReference>
<dbReference type="Pfam" id="PF13426">
    <property type="entry name" value="PAS_9"/>
    <property type="match status" value="1"/>
</dbReference>
<dbReference type="NCBIfam" id="TIGR00254">
    <property type="entry name" value="GGDEF"/>
    <property type="match status" value="1"/>
</dbReference>
<dbReference type="InterPro" id="IPR000160">
    <property type="entry name" value="GGDEF_dom"/>
</dbReference>
<protein>
    <submittedName>
        <fullName evidence="6">Diguanylate cyclase /diguanylate cyclase/phosphodiesterase</fullName>
    </submittedName>
</protein>
<dbReference type="SMART" id="SM00091">
    <property type="entry name" value="PAS"/>
    <property type="match status" value="1"/>
</dbReference>
<organism evidence="6 7">
    <name type="scientific">Acidovorax temperans</name>
    <dbReference type="NCBI Taxonomy" id="80878"/>
    <lineage>
        <taxon>Bacteria</taxon>
        <taxon>Pseudomonadati</taxon>
        <taxon>Pseudomonadota</taxon>
        <taxon>Betaproteobacteria</taxon>
        <taxon>Burkholderiales</taxon>
        <taxon>Comamonadaceae</taxon>
        <taxon>Acidovorax</taxon>
    </lineage>
</organism>
<dbReference type="Gene3D" id="3.30.70.270">
    <property type="match status" value="1"/>
</dbReference>
<gene>
    <name evidence="6" type="ORF">BDD18_0208</name>
</gene>
<feature type="transmembrane region" description="Helical" evidence="1">
    <location>
        <begin position="114"/>
        <end position="147"/>
    </location>
</feature>
<evidence type="ECO:0000313" key="6">
    <source>
        <dbReference type="EMBL" id="TQN07120.1"/>
    </source>
</evidence>
<dbReference type="EMBL" id="VFPV01000001">
    <property type="protein sequence ID" value="TQN07120.1"/>
    <property type="molecule type" value="Genomic_DNA"/>
</dbReference>
<dbReference type="SMART" id="SM00052">
    <property type="entry name" value="EAL"/>
    <property type="match status" value="1"/>
</dbReference>
<feature type="transmembrane region" description="Helical" evidence="1">
    <location>
        <begin position="32"/>
        <end position="50"/>
    </location>
</feature>
<name>A0A543LIH9_9BURK</name>
<dbReference type="InterPro" id="IPR029787">
    <property type="entry name" value="Nucleotide_cyclase"/>
</dbReference>
<evidence type="ECO:0000259" key="2">
    <source>
        <dbReference type="PROSITE" id="PS50112"/>
    </source>
</evidence>
<dbReference type="NCBIfam" id="TIGR00229">
    <property type="entry name" value="sensory_box"/>
    <property type="match status" value="1"/>
</dbReference>
<dbReference type="PANTHER" id="PTHR44757:SF2">
    <property type="entry name" value="BIOFILM ARCHITECTURE MAINTENANCE PROTEIN MBAA"/>
    <property type="match status" value="1"/>
</dbReference>
<comment type="caution">
    <text evidence="6">The sequence shown here is derived from an EMBL/GenBank/DDBJ whole genome shotgun (WGS) entry which is preliminary data.</text>
</comment>
<dbReference type="Pfam" id="PF00990">
    <property type="entry name" value="GGDEF"/>
    <property type="match status" value="1"/>
</dbReference>
<dbReference type="Gene3D" id="3.20.20.450">
    <property type="entry name" value="EAL domain"/>
    <property type="match status" value="1"/>
</dbReference>
<feature type="domain" description="GGDEF" evidence="5">
    <location>
        <begin position="365"/>
        <end position="506"/>
    </location>
</feature>
<dbReference type="SUPFAM" id="SSF55785">
    <property type="entry name" value="PYP-like sensor domain (PAS domain)"/>
    <property type="match status" value="1"/>
</dbReference>
<dbReference type="PROSITE" id="PS50883">
    <property type="entry name" value="EAL"/>
    <property type="match status" value="1"/>
</dbReference>
<reference evidence="6 7" key="1">
    <citation type="submission" date="2019-06" db="EMBL/GenBank/DDBJ databases">
        <title>Genomic Encyclopedia of Archaeal and Bacterial Type Strains, Phase II (KMG-II): from individual species to whole genera.</title>
        <authorList>
            <person name="Goeker M."/>
        </authorList>
    </citation>
    <scope>NUCLEOTIDE SEQUENCE [LARGE SCALE GENOMIC DNA]</scope>
    <source>
        <strain evidence="6 7">DSM 7270</strain>
    </source>
</reference>
<dbReference type="InterPro" id="IPR043128">
    <property type="entry name" value="Rev_trsase/Diguanyl_cyclase"/>
</dbReference>
<feature type="domain" description="PAC" evidence="3">
    <location>
        <begin position="280"/>
        <end position="332"/>
    </location>
</feature>
<sequence length="775" mass="84756">MQRLFCIPPGHPFLCRLSSTITTPACAAWCRWLAGWVAVVVGALVALLLLREEQAQWSRLALNLCVAGVGATTLVALHLGWQTLAARLLVWGVWVVVSLVAASNGGINSPNLLIYPVLIVLCAWLLGGRSTVGLLAVTGGLFAFFLWADQHGALPAMRPHNRWAYAVYLAGIVGLTAAATLLSRKSYLRRVHEAQTMAQDLRARDAELRKLLRVVEQSPESTVITDLDGRIEFVNDAFLARTGYARDEVLGRLSSEVSANGLGPTQWQGMRETLERGESWAGEQSNLRKDGAVISESVVVAPIRQPDGRITHYVELKQDVSDRKRAAQEIHRLAHYDSLTSLPNRSMLIERLASLQARHQRSGDDVHVLLLLDLDRFTNFNDARGSEMGDRLLCAVALRLAELLGPHDLLVRVAGDEFGIVLHDLGIDATVAGRRALAFADQIQQAFVRPLALGDTGEEAQLGLSMGLTLYPQGVEESPLAAMGRAGTALHRAKHAGGARSAFFEQGMGAAAAQRFQVERDLRHAIGAQELRLYVQPQVNVRGQVTGVEALVRWQHPRDGLLTPGAFIPMAEESDLIVSLGEWVLAQACAVVAQPDFSRRRLRMSVNLSARQFREDGFVPSLRALLRTTGADPTLLTLEVTEGLVIDDFDDVVSKMRELVALGVEFALDDFGTGYSSLAYLKRLPIQELKIDRSFVSEAPSNKDDGALVEALLTVASQFGLRVVAEGVETQEQVDFLAQREPAMVYQGYLFGHPEPVDQWMARQTPDLPQGPGPH</sequence>
<dbReference type="PROSITE" id="PS50887">
    <property type="entry name" value="GGDEF"/>
    <property type="match status" value="1"/>
</dbReference>
<dbReference type="InterPro" id="IPR000700">
    <property type="entry name" value="PAS-assoc_C"/>
</dbReference>
<dbReference type="SUPFAM" id="SSF141868">
    <property type="entry name" value="EAL domain-like"/>
    <property type="match status" value="1"/>
</dbReference>
<dbReference type="AlphaFoldDB" id="A0A543LIH9"/>
<dbReference type="PROSITE" id="PS50112">
    <property type="entry name" value="PAS"/>
    <property type="match status" value="1"/>
</dbReference>
<evidence type="ECO:0000259" key="5">
    <source>
        <dbReference type="PROSITE" id="PS50887"/>
    </source>
</evidence>
<evidence type="ECO:0000259" key="3">
    <source>
        <dbReference type="PROSITE" id="PS50113"/>
    </source>
</evidence>
<feature type="transmembrane region" description="Helical" evidence="1">
    <location>
        <begin position="163"/>
        <end position="182"/>
    </location>
</feature>
<dbReference type="CDD" id="cd01949">
    <property type="entry name" value="GGDEF"/>
    <property type="match status" value="1"/>
</dbReference>
<feature type="transmembrane region" description="Helical" evidence="1">
    <location>
        <begin position="62"/>
        <end position="82"/>
    </location>
</feature>
<feature type="domain" description="PAS" evidence="2">
    <location>
        <begin position="207"/>
        <end position="252"/>
    </location>
</feature>
<dbReference type="InterPro" id="IPR001633">
    <property type="entry name" value="EAL_dom"/>
</dbReference>
<evidence type="ECO:0000259" key="4">
    <source>
        <dbReference type="PROSITE" id="PS50883"/>
    </source>
</evidence>
<feature type="transmembrane region" description="Helical" evidence="1">
    <location>
        <begin position="88"/>
        <end position="107"/>
    </location>
</feature>
<dbReference type="CDD" id="cd01948">
    <property type="entry name" value="EAL"/>
    <property type="match status" value="1"/>
</dbReference>
<dbReference type="InterPro" id="IPR035919">
    <property type="entry name" value="EAL_sf"/>
</dbReference>
<dbReference type="PROSITE" id="PS50113">
    <property type="entry name" value="PAC"/>
    <property type="match status" value="1"/>
</dbReference>
<dbReference type="InterPro" id="IPR035965">
    <property type="entry name" value="PAS-like_dom_sf"/>
</dbReference>
<proteinExistence type="predicted"/>
<evidence type="ECO:0000313" key="7">
    <source>
        <dbReference type="Proteomes" id="UP000316993"/>
    </source>
</evidence>
<keyword evidence="1" id="KW-0812">Transmembrane</keyword>
<dbReference type="InterPro" id="IPR052155">
    <property type="entry name" value="Biofilm_reg_signaling"/>
</dbReference>
<dbReference type="SMART" id="SM00267">
    <property type="entry name" value="GGDEF"/>
    <property type="match status" value="1"/>
</dbReference>
<dbReference type="SUPFAM" id="SSF55073">
    <property type="entry name" value="Nucleotide cyclase"/>
    <property type="match status" value="1"/>
</dbReference>
<keyword evidence="1" id="KW-0472">Membrane</keyword>
<dbReference type="Gene3D" id="3.30.450.20">
    <property type="entry name" value="PAS domain"/>
    <property type="match status" value="1"/>
</dbReference>
<keyword evidence="1" id="KW-1133">Transmembrane helix</keyword>
<dbReference type="Proteomes" id="UP000316993">
    <property type="component" value="Unassembled WGS sequence"/>
</dbReference>
<dbReference type="PANTHER" id="PTHR44757">
    <property type="entry name" value="DIGUANYLATE CYCLASE DGCP"/>
    <property type="match status" value="1"/>
</dbReference>
<evidence type="ECO:0000256" key="1">
    <source>
        <dbReference type="SAM" id="Phobius"/>
    </source>
</evidence>